<evidence type="ECO:0000256" key="11">
    <source>
        <dbReference type="ARBA" id="ARBA00031108"/>
    </source>
</evidence>
<keyword evidence="9 13" id="KW-0808">Transferase</keyword>
<evidence type="ECO:0000313" key="16">
    <source>
        <dbReference type="EMBL" id="SHJ10309.1"/>
    </source>
</evidence>
<comment type="subcellular location">
    <subcellularLocation>
        <location evidence="2 13">Cytoplasm</location>
    </subcellularLocation>
</comment>
<comment type="similarity">
    <text evidence="5 13">In the N-terminal section; belongs to the CobB/CobQ family.</text>
</comment>
<evidence type="ECO:0000256" key="7">
    <source>
        <dbReference type="ARBA" id="ARBA00021528"/>
    </source>
</evidence>
<dbReference type="GO" id="GO:0008959">
    <property type="term" value="F:phosphate acetyltransferase activity"/>
    <property type="evidence" value="ECO:0007669"/>
    <property type="project" value="UniProtKB-EC"/>
</dbReference>
<dbReference type="NCBIfam" id="NF004167">
    <property type="entry name" value="PRK05632.1"/>
    <property type="match status" value="1"/>
</dbReference>
<dbReference type="GO" id="GO:0006085">
    <property type="term" value="P:acetyl-CoA biosynthetic process"/>
    <property type="evidence" value="ECO:0007669"/>
    <property type="project" value="UniProtKB-UniPathway"/>
</dbReference>
<feature type="domain" description="DRTGG" evidence="15">
    <location>
        <begin position="215"/>
        <end position="317"/>
    </location>
</feature>
<reference evidence="16 17" key="1">
    <citation type="submission" date="2016-11" db="EMBL/GenBank/DDBJ databases">
        <authorList>
            <person name="Jaros S."/>
            <person name="Januszkiewicz K."/>
            <person name="Wedrychowicz H."/>
        </authorList>
    </citation>
    <scope>NUCLEOTIDE SEQUENCE [LARGE SCALE GENOMIC DNA]</scope>
    <source>
        <strain evidence="16 17">DSM 12906</strain>
    </source>
</reference>
<dbReference type="Proteomes" id="UP000184512">
    <property type="component" value="Unassembled WGS sequence"/>
</dbReference>
<dbReference type="Pfam" id="PF07085">
    <property type="entry name" value="DRTGG"/>
    <property type="match status" value="1"/>
</dbReference>
<dbReference type="NCBIfam" id="TIGR00651">
    <property type="entry name" value="pta"/>
    <property type="match status" value="1"/>
</dbReference>
<dbReference type="SUPFAM" id="SSF75138">
    <property type="entry name" value="HprK N-terminal domain-like"/>
    <property type="match status" value="1"/>
</dbReference>
<dbReference type="Gene3D" id="3.40.50.300">
    <property type="entry name" value="P-loop containing nucleotide triphosphate hydrolases"/>
    <property type="match status" value="1"/>
</dbReference>
<keyword evidence="10 13" id="KW-0012">Acyltransferase</keyword>
<evidence type="ECO:0000256" key="8">
    <source>
        <dbReference type="ARBA" id="ARBA00022490"/>
    </source>
</evidence>
<dbReference type="Gene3D" id="3.40.50.10750">
    <property type="entry name" value="Isocitrate/Isopropylmalate dehydrogenase-like"/>
    <property type="match status" value="1"/>
</dbReference>
<feature type="domain" description="Phosphate acetyl/butaryl transferase" evidence="14">
    <location>
        <begin position="362"/>
        <end position="679"/>
    </location>
</feature>
<comment type="domain">
    <text evidence="13">The N-terminal region seems to be important for proper quaternary structure. The C-terminal region contains the substrate-binding site.</text>
</comment>
<evidence type="ECO:0000256" key="5">
    <source>
        <dbReference type="ARBA" id="ARBA00009786"/>
    </source>
</evidence>
<dbReference type="InterPro" id="IPR010766">
    <property type="entry name" value="DRTGG"/>
</dbReference>
<dbReference type="InterPro" id="IPR004614">
    <property type="entry name" value="P_AcTrfase"/>
</dbReference>
<organism evidence="16 17">
    <name type="scientific">Tessaracoccus bendigoensis DSM 12906</name>
    <dbReference type="NCBI Taxonomy" id="1123357"/>
    <lineage>
        <taxon>Bacteria</taxon>
        <taxon>Bacillati</taxon>
        <taxon>Actinomycetota</taxon>
        <taxon>Actinomycetes</taxon>
        <taxon>Propionibacteriales</taxon>
        <taxon>Propionibacteriaceae</taxon>
        <taxon>Tessaracoccus</taxon>
    </lineage>
</organism>
<gene>
    <name evidence="16" type="ORF">SAMN02745244_01721</name>
</gene>
<evidence type="ECO:0000256" key="6">
    <source>
        <dbReference type="ARBA" id="ARBA00012707"/>
    </source>
</evidence>
<dbReference type="InterPro" id="IPR042112">
    <property type="entry name" value="P_AcTrfase_dom2"/>
</dbReference>
<dbReference type="AlphaFoldDB" id="A0A1M6GK56"/>
<dbReference type="PANTHER" id="PTHR43356">
    <property type="entry name" value="PHOSPHATE ACETYLTRANSFERASE"/>
    <property type="match status" value="1"/>
</dbReference>
<evidence type="ECO:0000259" key="14">
    <source>
        <dbReference type="Pfam" id="PF01515"/>
    </source>
</evidence>
<proteinExistence type="inferred from homology"/>
<protein>
    <recommendedName>
        <fullName evidence="7 13">Phosphate acetyltransferase</fullName>
        <ecNumber evidence="6 13">2.3.1.8</ecNumber>
    </recommendedName>
    <alternativeName>
        <fullName evidence="11 13">Phosphotransacetylase</fullName>
    </alternativeName>
</protein>
<evidence type="ECO:0000256" key="4">
    <source>
        <dbReference type="ARBA" id="ARBA00008756"/>
    </source>
</evidence>
<evidence type="ECO:0000256" key="13">
    <source>
        <dbReference type="PIRNR" id="PIRNR006107"/>
    </source>
</evidence>
<dbReference type="UniPathway" id="UPA00340">
    <property type="reaction ID" value="UER00459"/>
</dbReference>
<comment type="similarity">
    <text evidence="4 13">In the C-terminal section; belongs to the phosphate acetyltransferase and butyryltransferase family.</text>
</comment>
<evidence type="ECO:0000256" key="2">
    <source>
        <dbReference type="ARBA" id="ARBA00004496"/>
    </source>
</evidence>
<evidence type="ECO:0000259" key="15">
    <source>
        <dbReference type="Pfam" id="PF07085"/>
    </source>
</evidence>
<dbReference type="NCBIfam" id="NF007233">
    <property type="entry name" value="PRK09653.1"/>
    <property type="match status" value="1"/>
</dbReference>
<evidence type="ECO:0000256" key="1">
    <source>
        <dbReference type="ARBA" id="ARBA00000705"/>
    </source>
</evidence>
<dbReference type="EMBL" id="FQZG01000027">
    <property type="protein sequence ID" value="SHJ10309.1"/>
    <property type="molecule type" value="Genomic_DNA"/>
</dbReference>
<comment type="function">
    <text evidence="12 13">Involved in acetate metabolism.</text>
</comment>
<evidence type="ECO:0000313" key="17">
    <source>
        <dbReference type="Proteomes" id="UP000184512"/>
    </source>
</evidence>
<evidence type="ECO:0000256" key="12">
    <source>
        <dbReference type="ARBA" id="ARBA00049955"/>
    </source>
</evidence>
<dbReference type="SUPFAM" id="SSF52540">
    <property type="entry name" value="P-loop containing nucleoside triphosphate hydrolases"/>
    <property type="match status" value="1"/>
</dbReference>
<dbReference type="GO" id="GO:0005737">
    <property type="term" value="C:cytoplasm"/>
    <property type="evidence" value="ECO:0007669"/>
    <property type="project" value="UniProtKB-SubCell"/>
</dbReference>
<evidence type="ECO:0000256" key="9">
    <source>
        <dbReference type="ARBA" id="ARBA00022679"/>
    </source>
</evidence>
<dbReference type="InterPro" id="IPR028979">
    <property type="entry name" value="Ser_kin/Pase_Hpr-like_N_sf"/>
</dbReference>
<dbReference type="PANTHER" id="PTHR43356:SF3">
    <property type="entry name" value="PHOSPHATE ACETYLTRANSFERASE"/>
    <property type="match status" value="1"/>
</dbReference>
<dbReference type="Gene3D" id="3.40.50.10950">
    <property type="match status" value="1"/>
</dbReference>
<evidence type="ECO:0000256" key="3">
    <source>
        <dbReference type="ARBA" id="ARBA00004989"/>
    </source>
</evidence>
<dbReference type="STRING" id="1123357.SAMN02745244_01721"/>
<accession>A0A1M6GK56</accession>
<keyword evidence="8 13" id="KW-0963">Cytoplasm</keyword>
<keyword evidence="17" id="KW-1185">Reference proteome</keyword>
<sequence length="687" mass="73461">MTKSVYIASSERQVSKSSIALGVIDLFARQVRSVGVFRPLVASSDGDAVTQAMLSQKGVNQSPESAVGVSYAEYANDPAAAIDTIVAKYIALAETRDAVVILGSDFEDIDTSSELAHNATIAANLNSPILFVCRAEGRSVEQVRRASESAIESLAQQHNTVIGVVAMHADPDEADELRAALSTLGDVAVSVLPFNAVLRAPSVGEQFNAVGATQWLGQGDFRSHESLHTLVAGMTLPNLLTRLRREATVIVPADRLDLLPGLLMAHRSPHYGPLAALVLTGGFEIPTSVSKLFSDSAIDLPIAVTERDTFPTAVALQGVRGTSTSSPRKMAESRTLFSQYVDEEALLTAIDFPRTEIRTPTMFEYQIMEQARANRRRIVLPEASDDRILEAAAVVLQRSVADLVLLGDSAKISQRATELGLNLSAATIVNPNDPALLERFAAEYARLRAHKNVTLEQARVKLKDLSYFGTMMVHLDMADGMVSGAVNTTASTIRPSLEFIKTTPGVSVVSGSFLMCMSNRVLVYADCAVNPDPNPSQLADIAISSARTASDFGIEPRIAMLSYSTGDSGSGAEVDKVREATQLVRERAPELKVEGPIQFDAAVDMVVAQKKMPGSEVAGRATVFIFPDLNTGNNTYKAVQRTSGAVAIGPVLQGLRRPVNDLSRGALVDDIVSTITITAIQAQSIQE</sequence>
<dbReference type="Pfam" id="PF13500">
    <property type="entry name" value="AAA_26"/>
    <property type="match status" value="1"/>
</dbReference>
<dbReference type="RefSeq" id="WP_073187136.1">
    <property type="nucleotide sequence ID" value="NZ_FQZG01000027.1"/>
</dbReference>
<dbReference type="Gene3D" id="3.40.1390.20">
    <property type="entry name" value="HprK N-terminal domain-like"/>
    <property type="match status" value="1"/>
</dbReference>
<dbReference type="OrthoDB" id="9808984at2"/>
<dbReference type="InterPro" id="IPR042113">
    <property type="entry name" value="P_AcTrfase_dom1"/>
</dbReference>
<dbReference type="PIRSF" id="PIRSF006107">
    <property type="entry name" value="PhpActrans_proteobac"/>
    <property type="match status" value="1"/>
</dbReference>
<evidence type="ECO:0000256" key="10">
    <source>
        <dbReference type="ARBA" id="ARBA00023315"/>
    </source>
</evidence>
<dbReference type="EC" id="2.3.1.8" evidence="6 13"/>
<name>A0A1M6GK56_9ACTN</name>
<dbReference type="InterPro" id="IPR027417">
    <property type="entry name" value="P-loop_NTPase"/>
</dbReference>
<dbReference type="InterPro" id="IPR016475">
    <property type="entry name" value="P-Actrans_bac"/>
</dbReference>
<dbReference type="InterPro" id="IPR050500">
    <property type="entry name" value="Phos_Acetyltrans/Butyryltrans"/>
</dbReference>
<comment type="catalytic activity">
    <reaction evidence="1 13">
        <text>acetyl-CoA + phosphate = acetyl phosphate + CoA</text>
        <dbReference type="Rhea" id="RHEA:19521"/>
        <dbReference type="ChEBI" id="CHEBI:22191"/>
        <dbReference type="ChEBI" id="CHEBI:43474"/>
        <dbReference type="ChEBI" id="CHEBI:57287"/>
        <dbReference type="ChEBI" id="CHEBI:57288"/>
        <dbReference type="EC" id="2.3.1.8"/>
    </reaction>
</comment>
<dbReference type="SUPFAM" id="SSF53659">
    <property type="entry name" value="Isocitrate/Isopropylmalate dehydrogenase-like"/>
    <property type="match status" value="1"/>
</dbReference>
<dbReference type="Pfam" id="PF01515">
    <property type="entry name" value="PTA_PTB"/>
    <property type="match status" value="1"/>
</dbReference>
<comment type="pathway">
    <text evidence="3 13">Metabolic intermediate biosynthesis; acetyl-CoA biosynthesis; acetyl-CoA from acetate: step 2/2.</text>
</comment>
<dbReference type="InterPro" id="IPR002505">
    <property type="entry name" value="PTA_PTB"/>
</dbReference>
<dbReference type="FunFam" id="3.40.50.10750:FF:000001">
    <property type="entry name" value="Phosphate acetyltransferase"/>
    <property type="match status" value="1"/>
</dbReference>